<dbReference type="RefSeq" id="WP_066983943.1">
    <property type="nucleotide sequence ID" value="NZ_LUUI01000115.1"/>
</dbReference>
<comment type="caution">
    <text evidence="1">The sequence shown here is derived from an EMBL/GenBank/DDBJ whole genome shotgun (WGS) entry which is preliminary data.</text>
</comment>
<dbReference type="Proteomes" id="UP000078476">
    <property type="component" value="Unassembled WGS sequence"/>
</dbReference>
<dbReference type="AlphaFoldDB" id="A0A177N7S0"/>
<dbReference type="EMBL" id="LUUI01000115">
    <property type="protein sequence ID" value="OAI13915.1"/>
    <property type="molecule type" value="Genomic_DNA"/>
</dbReference>
<sequence length="191" mass="21840">MKKLTTKKRIYTINIQAKEYERQIKNSNLAKNKSIKEKLKKRNRKDCGDVIDIFAPKEFSLSTEENRKLLMEFLNKAISHLKAGRNVSICFKKTKTLIPCGTLLATSKIEQLVNTYPGKVSCTYPEDNVVEQLFQHIGLLDKLGKLPRKDIDEDSVRFWHYVSGKSADDVSQFKDLLQSASLSEDTRSGLL</sequence>
<gene>
    <name evidence="1" type="ORF">A1359_11670</name>
</gene>
<evidence type="ECO:0000313" key="2">
    <source>
        <dbReference type="Proteomes" id="UP000078476"/>
    </source>
</evidence>
<reference evidence="1 2" key="1">
    <citation type="submission" date="2016-03" db="EMBL/GenBank/DDBJ databases">
        <authorList>
            <person name="Ploux O."/>
        </authorList>
    </citation>
    <scope>NUCLEOTIDE SEQUENCE [LARGE SCALE GENOMIC DNA]</scope>
    <source>
        <strain evidence="1 2">R-45370</strain>
    </source>
</reference>
<evidence type="ECO:0000313" key="1">
    <source>
        <dbReference type="EMBL" id="OAI13915.1"/>
    </source>
</evidence>
<keyword evidence="2" id="KW-1185">Reference proteome</keyword>
<proteinExistence type="predicted"/>
<dbReference type="STRING" id="980561.A1359_11670"/>
<dbReference type="OrthoDB" id="6858273at2"/>
<protein>
    <submittedName>
        <fullName evidence="1">Uncharacterized protein</fullName>
    </submittedName>
</protein>
<name>A0A177N7S0_9GAMM</name>
<accession>A0A177N7S0</accession>
<organism evidence="1 2">
    <name type="scientific">Methylomonas lenta</name>
    <dbReference type="NCBI Taxonomy" id="980561"/>
    <lineage>
        <taxon>Bacteria</taxon>
        <taxon>Pseudomonadati</taxon>
        <taxon>Pseudomonadota</taxon>
        <taxon>Gammaproteobacteria</taxon>
        <taxon>Methylococcales</taxon>
        <taxon>Methylococcaceae</taxon>
        <taxon>Methylomonas</taxon>
    </lineage>
</organism>